<sequence>MKALTRYAAVLLACAAPILPLAAQEVSPAPAVSQQVPAGAPKLLVAISIDQFSADIFAQYRQHFTGGFVRLTQGAVFPAGYQSHAATETCPGHSTILTGNRPAHTGIIANSWIDQTVTTGPKVVYCAEDVSKRTAGSRDYVASPVHLLVPTLGEWMKKANPAARNIAVSGKDRGALMMGGHDIDQVYWWKGKQFVTLAGRQLGPTAVAQNAEIDRLLAKGAGEFPLPAYCRRADRAVQAGDVSVGNGHFALKAGEPEQFRVSPRLDRATLDLAVKLVDEQKLGRNTVPDLLAVSLSATDYVGHATGTEGAEMCIQLTQLDLALGDFFASLDKRGIDYAVVLTADHGGFDIPERLHEQGLEKTSRVGPEVSAEALSATLGKRYGLEPKSLILSDGPAGDYWLRKDLDIGLKGKIIDDASAILMTSPFVEKVLSAAEIAATPMPQGSPETWTLAERARASYNPLHSGDFVVMLKRGVVAIPQARKGYVATHGSPWDYDRRVPILFWRKGMTGFEQPSGVETVDIAPSLAALIGLKIPQGAFDGRCLDLDGGVGNTCGVVK</sequence>
<dbReference type="PANTHER" id="PTHR10151">
    <property type="entry name" value="ECTONUCLEOTIDE PYROPHOSPHATASE/PHOSPHODIESTERASE"/>
    <property type="match status" value="1"/>
</dbReference>
<evidence type="ECO:0000256" key="7">
    <source>
        <dbReference type="SAM" id="SignalP"/>
    </source>
</evidence>
<evidence type="ECO:0000256" key="3">
    <source>
        <dbReference type="ARBA" id="ARBA00022729"/>
    </source>
</evidence>
<protein>
    <recommendedName>
        <fullName evidence="4">Alkaline phosphatase</fullName>
        <ecNumber evidence="4">3.1.3.1</ecNumber>
    </recommendedName>
</protein>
<dbReference type="CDD" id="cd16016">
    <property type="entry name" value="AP-SPAP"/>
    <property type="match status" value="1"/>
</dbReference>
<dbReference type="PATRIC" id="fig|48936.3.peg.3275"/>
<comment type="caution">
    <text evidence="8">The sequence shown here is derived from an EMBL/GenBank/DDBJ whole genome shotgun (WGS) entry which is preliminary data.</text>
</comment>
<dbReference type="InterPro" id="IPR017850">
    <property type="entry name" value="Alkaline_phosphatase_core_sf"/>
</dbReference>
<dbReference type="EMBL" id="JRVC01000017">
    <property type="protein sequence ID" value="KHS44388.1"/>
    <property type="molecule type" value="Genomic_DNA"/>
</dbReference>
<keyword evidence="9" id="KW-1185">Reference proteome</keyword>
<dbReference type="Gene3D" id="3.30.1360.150">
    <property type="match status" value="1"/>
</dbReference>
<dbReference type="PIRSF" id="PIRSF031924">
    <property type="entry name" value="Pi-irrepressible_AP"/>
    <property type="match status" value="1"/>
</dbReference>
<evidence type="ECO:0000256" key="5">
    <source>
        <dbReference type="PIRSR" id="PIRSR031924-50"/>
    </source>
</evidence>
<organism evidence="8 9">
    <name type="scientific">Novosphingobium subterraneum</name>
    <dbReference type="NCBI Taxonomy" id="48936"/>
    <lineage>
        <taxon>Bacteria</taxon>
        <taxon>Pseudomonadati</taxon>
        <taxon>Pseudomonadota</taxon>
        <taxon>Alphaproteobacteria</taxon>
        <taxon>Sphingomonadales</taxon>
        <taxon>Sphingomonadaceae</taxon>
        <taxon>Novosphingobium</taxon>
    </lineage>
</organism>
<keyword evidence="1 5" id="KW-0597">Phosphoprotein</keyword>
<evidence type="ECO:0000313" key="9">
    <source>
        <dbReference type="Proteomes" id="UP000031338"/>
    </source>
</evidence>
<feature type="binding site" evidence="6">
    <location>
        <begin position="171"/>
        <end position="173"/>
    </location>
    <ligand>
        <name>substrate</name>
    </ligand>
</feature>
<evidence type="ECO:0000256" key="4">
    <source>
        <dbReference type="PIRNR" id="PIRNR031924"/>
    </source>
</evidence>
<evidence type="ECO:0000256" key="6">
    <source>
        <dbReference type="PIRSR" id="PIRSR031924-51"/>
    </source>
</evidence>
<comment type="function">
    <text evidence="4">Alkaline phosphatase with broad substrate specificity.</text>
</comment>
<dbReference type="InterPro" id="IPR002591">
    <property type="entry name" value="Phosphodiest/P_Trfase"/>
</dbReference>
<proteinExistence type="predicted"/>
<feature type="binding site" evidence="6">
    <location>
        <position position="110"/>
    </location>
    <ligand>
        <name>substrate</name>
    </ligand>
</feature>
<dbReference type="Pfam" id="PF01663">
    <property type="entry name" value="Phosphodiest"/>
    <property type="match status" value="1"/>
</dbReference>
<evidence type="ECO:0000256" key="2">
    <source>
        <dbReference type="ARBA" id="ARBA00022723"/>
    </source>
</evidence>
<keyword evidence="3 7" id="KW-0732">Signal</keyword>
<comment type="cofactor">
    <cofactor evidence="4">
        <name>Zn(2+)</name>
        <dbReference type="ChEBI" id="CHEBI:29105"/>
    </cofactor>
    <text evidence="4">Binds 2 Zn(2+) ions.</text>
</comment>
<evidence type="ECO:0000256" key="1">
    <source>
        <dbReference type="ARBA" id="ARBA00022553"/>
    </source>
</evidence>
<keyword evidence="2 4" id="KW-0479">Metal-binding</keyword>
<feature type="signal peptide" evidence="7">
    <location>
        <begin position="1"/>
        <end position="22"/>
    </location>
</feature>
<keyword evidence="4" id="KW-0862">Zinc</keyword>
<evidence type="ECO:0000313" key="8">
    <source>
        <dbReference type="EMBL" id="KHS44388.1"/>
    </source>
</evidence>
<gene>
    <name evidence="8" type="ORF">NJ75_03257</name>
</gene>
<dbReference type="SUPFAM" id="SSF53649">
    <property type="entry name" value="Alkaline phosphatase-like"/>
    <property type="match status" value="1"/>
</dbReference>
<feature type="chain" id="PRO_5002127668" description="Alkaline phosphatase" evidence="7">
    <location>
        <begin position="23"/>
        <end position="558"/>
    </location>
</feature>
<dbReference type="STRING" id="48936.NJ75_03257"/>
<name>A0A0B8ZMN1_9SPHN</name>
<reference evidence="8 9" key="1">
    <citation type="submission" date="2014-10" db="EMBL/GenBank/DDBJ databases">
        <title>Draft genome sequence of Novosphingobium subterraneum DSM 12447.</title>
        <authorList>
            <person name="Gan H.M."/>
            <person name="Gan H.Y."/>
            <person name="Savka M.A."/>
        </authorList>
    </citation>
    <scope>NUCLEOTIDE SEQUENCE [LARGE SCALE GENOMIC DNA]</scope>
    <source>
        <strain evidence="8 9">DSM 12447</strain>
    </source>
</reference>
<dbReference type="PANTHER" id="PTHR10151:SF120">
    <property type="entry name" value="BIS(5'-ADENOSYL)-TRIPHOSPHATASE"/>
    <property type="match status" value="1"/>
</dbReference>
<accession>A0A0B8ZMN1</accession>
<dbReference type="EC" id="3.1.3.1" evidence="4"/>
<dbReference type="GO" id="GO:0046872">
    <property type="term" value="F:metal ion binding"/>
    <property type="evidence" value="ECO:0007669"/>
    <property type="project" value="UniProtKB-KW"/>
</dbReference>
<dbReference type="Proteomes" id="UP000031338">
    <property type="component" value="Unassembled WGS sequence"/>
</dbReference>
<dbReference type="InterPro" id="IPR026263">
    <property type="entry name" value="Alkaline_phosphatase_prok"/>
</dbReference>
<dbReference type="GO" id="GO:0004035">
    <property type="term" value="F:alkaline phosphatase activity"/>
    <property type="evidence" value="ECO:0007669"/>
    <property type="project" value="UniProtKB-EC"/>
</dbReference>
<feature type="active site" description="Phosphothreonine intermediate" evidence="5">
    <location>
        <position position="89"/>
    </location>
</feature>
<dbReference type="Gene3D" id="3.40.720.10">
    <property type="entry name" value="Alkaline Phosphatase, subunit A"/>
    <property type="match status" value="1"/>
</dbReference>
<comment type="catalytic activity">
    <reaction evidence="4">
        <text>a phosphate monoester + H2O = an alcohol + phosphate</text>
        <dbReference type="Rhea" id="RHEA:15017"/>
        <dbReference type="ChEBI" id="CHEBI:15377"/>
        <dbReference type="ChEBI" id="CHEBI:30879"/>
        <dbReference type="ChEBI" id="CHEBI:43474"/>
        <dbReference type="ChEBI" id="CHEBI:67140"/>
        <dbReference type="EC" id="3.1.3.1"/>
    </reaction>
</comment>
<dbReference type="AlphaFoldDB" id="A0A0B8ZMN1"/>